<sequence length="75" mass="8102">MAVEQALGKASAPLDPFNLPACASDQHALGSPSWRRDPQSEQWQRQVKAGLAGVNERGVYATEVATPERSRGLNQ</sequence>
<reference evidence="2 3" key="1">
    <citation type="submission" date="2017-06" db="EMBL/GenBank/DDBJ databases">
        <authorList>
            <person name="Kim H.J."/>
            <person name="Triplett B.A."/>
        </authorList>
    </citation>
    <scope>NUCLEOTIDE SEQUENCE [LARGE SCALE GENOMIC DNA]</scope>
    <source>
        <strain evidence="2 3">S18795</strain>
    </source>
</reference>
<evidence type="ECO:0000313" key="2">
    <source>
        <dbReference type="EMBL" id="OWR34346.1"/>
    </source>
</evidence>
<protein>
    <submittedName>
        <fullName evidence="2">Uncharacterized protein</fullName>
    </submittedName>
</protein>
<evidence type="ECO:0000256" key="1">
    <source>
        <dbReference type="SAM" id="MobiDB-lite"/>
    </source>
</evidence>
<name>A0A2D0ANP7_9GAMM</name>
<comment type="caution">
    <text evidence="2">The sequence shown here is derived from an EMBL/GenBank/DDBJ whole genome shotgun (WGS) entry which is preliminary data.</text>
</comment>
<proteinExistence type="predicted"/>
<dbReference type="Proteomes" id="UP000197904">
    <property type="component" value="Unassembled WGS sequence"/>
</dbReference>
<feature type="region of interest" description="Disordered" evidence="1">
    <location>
        <begin position="26"/>
        <end position="45"/>
    </location>
</feature>
<dbReference type="EMBL" id="NIXP01000035">
    <property type="protein sequence ID" value="OWR34346.1"/>
    <property type="molecule type" value="Genomic_DNA"/>
</dbReference>
<organism evidence="2 3">
    <name type="scientific">Stenotrophomonas pavanii</name>
    <dbReference type="NCBI Taxonomy" id="487698"/>
    <lineage>
        <taxon>Bacteria</taxon>
        <taxon>Pseudomonadati</taxon>
        <taxon>Pseudomonadota</taxon>
        <taxon>Gammaproteobacteria</taxon>
        <taxon>Lysobacterales</taxon>
        <taxon>Lysobacteraceae</taxon>
        <taxon>Stenotrophomonas</taxon>
    </lineage>
</organism>
<gene>
    <name evidence="2" type="ORF">CEE55_07040</name>
</gene>
<accession>A0A2D0ANP7</accession>
<dbReference type="AlphaFoldDB" id="A0A2D0ANP7"/>
<evidence type="ECO:0000313" key="3">
    <source>
        <dbReference type="Proteomes" id="UP000197904"/>
    </source>
</evidence>